<sequence length="28" mass="2851">ALRVRNHDLTNGSRESSSPGRGACAAPA</sequence>
<feature type="region of interest" description="Disordered" evidence="1">
    <location>
        <begin position="1"/>
        <end position="28"/>
    </location>
</feature>
<comment type="caution">
    <text evidence="2">The sequence shown here is derived from an EMBL/GenBank/DDBJ whole genome shotgun (WGS) entry which is preliminary data.</text>
</comment>
<protein>
    <submittedName>
        <fullName evidence="2">Uncharacterized protein</fullName>
    </submittedName>
</protein>
<evidence type="ECO:0000313" key="2">
    <source>
        <dbReference type="EMBL" id="CAF5069656.1"/>
    </source>
</evidence>
<organism evidence="2 3">
    <name type="scientific">Rotaria socialis</name>
    <dbReference type="NCBI Taxonomy" id="392032"/>
    <lineage>
        <taxon>Eukaryota</taxon>
        <taxon>Metazoa</taxon>
        <taxon>Spiralia</taxon>
        <taxon>Gnathifera</taxon>
        <taxon>Rotifera</taxon>
        <taxon>Eurotatoria</taxon>
        <taxon>Bdelloidea</taxon>
        <taxon>Philodinida</taxon>
        <taxon>Philodinidae</taxon>
        <taxon>Rotaria</taxon>
    </lineage>
</organism>
<evidence type="ECO:0000256" key="1">
    <source>
        <dbReference type="SAM" id="MobiDB-lite"/>
    </source>
</evidence>
<name>A0A822DC86_9BILA</name>
<gene>
    <name evidence="2" type="ORF">QYT958_LOCUS43155</name>
</gene>
<evidence type="ECO:0000313" key="3">
    <source>
        <dbReference type="Proteomes" id="UP000663848"/>
    </source>
</evidence>
<dbReference type="AlphaFoldDB" id="A0A822DC86"/>
<dbReference type="EMBL" id="CAJOBR010059703">
    <property type="protein sequence ID" value="CAF5069656.1"/>
    <property type="molecule type" value="Genomic_DNA"/>
</dbReference>
<proteinExistence type="predicted"/>
<accession>A0A822DC86</accession>
<dbReference type="Proteomes" id="UP000663848">
    <property type="component" value="Unassembled WGS sequence"/>
</dbReference>
<feature type="compositionally biased region" description="Polar residues" evidence="1">
    <location>
        <begin position="9"/>
        <end position="19"/>
    </location>
</feature>
<feature type="non-terminal residue" evidence="2">
    <location>
        <position position="1"/>
    </location>
</feature>
<reference evidence="2" key="1">
    <citation type="submission" date="2021-02" db="EMBL/GenBank/DDBJ databases">
        <authorList>
            <person name="Nowell W R."/>
        </authorList>
    </citation>
    <scope>NUCLEOTIDE SEQUENCE</scope>
</reference>